<reference evidence="9" key="1">
    <citation type="submission" date="2021-02" db="EMBL/GenBank/DDBJ databases">
        <authorList>
            <person name="Nowell W R."/>
        </authorList>
    </citation>
    <scope>NUCLEOTIDE SEQUENCE</scope>
</reference>
<dbReference type="Gene3D" id="3.90.176.10">
    <property type="entry name" value="Toxin ADP-ribosyltransferase, Chain A, domain 1"/>
    <property type="match status" value="1"/>
</dbReference>
<gene>
    <name evidence="9" type="ORF">TIS948_LOCUS11295</name>
</gene>
<evidence type="ECO:0000256" key="6">
    <source>
        <dbReference type="ARBA" id="ARBA00022803"/>
    </source>
</evidence>
<comment type="catalytic activity">
    <reaction evidence="7 8">
        <text>L-arginyl-[protein] + NAD(+) = N(omega)-(ADP-D-ribosyl)-L-arginyl-[protein] + nicotinamide + H(+)</text>
        <dbReference type="Rhea" id="RHEA:19149"/>
        <dbReference type="Rhea" id="RHEA-COMP:10532"/>
        <dbReference type="Rhea" id="RHEA-COMP:15087"/>
        <dbReference type="ChEBI" id="CHEBI:15378"/>
        <dbReference type="ChEBI" id="CHEBI:17154"/>
        <dbReference type="ChEBI" id="CHEBI:29965"/>
        <dbReference type="ChEBI" id="CHEBI:57540"/>
        <dbReference type="ChEBI" id="CHEBI:142554"/>
        <dbReference type="EC" id="2.4.2.31"/>
    </reaction>
</comment>
<dbReference type="InterPro" id="IPR011990">
    <property type="entry name" value="TPR-like_helical_dom_sf"/>
</dbReference>
<evidence type="ECO:0000256" key="2">
    <source>
        <dbReference type="ARBA" id="ARBA00022676"/>
    </source>
</evidence>
<dbReference type="Pfam" id="PF13374">
    <property type="entry name" value="TPR_10"/>
    <property type="match status" value="1"/>
</dbReference>
<evidence type="ECO:0000256" key="8">
    <source>
        <dbReference type="RuleBase" id="RU361228"/>
    </source>
</evidence>
<dbReference type="AlphaFoldDB" id="A0A817PQA4"/>
<dbReference type="Pfam" id="PF01129">
    <property type="entry name" value="ART"/>
    <property type="match status" value="1"/>
</dbReference>
<dbReference type="EC" id="2.4.2.31" evidence="8"/>
<dbReference type="PANTHER" id="PTHR45641">
    <property type="entry name" value="TETRATRICOPEPTIDE REPEAT PROTEIN (AFU_ORTHOLOGUE AFUA_6G03870)"/>
    <property type="match status" value="1"/>
</dbReference>
<keyword evidence="3 8" id="KW-0808">Transferase</keyword>
<organism evidence="9 10">
    <name type="scientific">Rotaria socialis</name>
    <dbReference type="NCBI Taxonomy" id="392032"/>
    <lineage>
        <taxon>Eukaryota</taxon>
        <taxon>Metazoa</taxon>
        <taxon>Spiralia</taxon>
        <taxon>Gnathifera</taxon>
        <taxon>Rotifera</taxon>
        <taxon>Eurotatoria</taxon>
        <taxon>Bdelloidea</taxon>
        <taxon>Philodinida</taxon>
        <taxon>Philodinidae</taxon>
        <taxon>Rotaria</taxon>
    </lineage>
</organism>
<dbReference type="SUPFAM" id="SSF56399">
    <property type="entry name" value="ADP-ribosylation"/>
    <property type="match status" value="1"/>
</dbReference>
<dbReference type="Gene3D" id="1.25.40.10">
    <property type="entry name" value="Tetratricopeptide repeat domain"/>
    <property type="match status" value="2"/>
</dbReference>
<evidence type="ECO:0000256" key="5">
    <source>
        <dbReference type="ARBA" id="ARBA00022737"/>
    </source>
</evidence>
<name>A0A817PQA4_9BILA</name>
<dbReference type="InterPro" id="IPR019734">
    <property type="entry name" value="TPR_rpt"/>
</dbReference>
<proteinExistence type="inferred from homology"/>
<evidence type="ECO:0000256" key="7">
    <source>
        <dbReference type="ARBA" id="ARBA00047597"/>
    </source>
</evidence>
<keyword evidence="6" id="KW-0802">TPR repeat</keyword>
<keyword evidence="5" id="KW-0677">Repeat</keyword>
<dbReference type="InterPro" id="IPR013105">
    <property type="entry name" value="TPR_2"/>
</dbReference>
<dbReference type="Proteomes" id="UP000663825">
    <property type="component" value="Unassembled WGS sequence"/>
</dbReference>
<dbReference type="SUPFAM" id="SSF48452">
    <property type="entry name" value="TPR-like"/>
    <property type="match status" value="2"/>
</dbReference>
<evidence type="ECO:0000313" key="9">
    <source>
        <dbReference type="EMBL" id="CAF3180100.1"/>
    </source>
</evidence>
<keyword evidence="2 8" id="KW-0328">Glycosyltransferase</keyword>
<dbReference type="PROSITE" id="PS51996">
    <property type="entry name" value="TR_MART"/>
    <property type="match status" value="1"/>
</dbReference>
<dbReference type="OrthoDB" id="5986190at2759"/>
<keyword evidence="8" id="KW-0521">NADP</keyword>
<evidence type="ECO:0000256" key="3">
    <source>
        <dbReference type="ARBA" id="ARBA00022679"/>
    </source>
</evidence>
<accession>A0A817PQA4</accession>
<evidence type="ECO:0000313" key="10">
    <source>
        <dbReference type="Proteomes" id="UP000663825"/>
    </source>
</evidence>
<dbReference type="GO" id="GO:0016779">
    <property type="term" value="F:nucleotidyltransferase activity"/>
    <property type="evidence" value="ECO:0007669"/>
    <property type="project" value="UniProtKB-KW"/>
</dbReference>
<dbReference type="SMART" id="SM00028">
    <property type="entry name" value="TPR"/>
    <property type="match status" value="6"/>
</dbReference>
<evidence type="ECO:0000256" key="1">
    <source>
        <dbReference type="ARBA" id="ARBA00009558"/>
    </source>
</evidence>
<keyword evidence="8" id="KW-0520">NAD</keyword>
<comment type="similarity">
    <text evidence="1 8">Belongs to the Arg-specific ADP-ribosyltransferase family.</text>
</comment>
<dbReference type="Pfam" id="PF13424">
    <property type="entry name" value="TPR_12"/>
    <property type="match status" value="2"/>
</dbReference>
<dbReference type="InterPro" id="IPR000768">
    <property type="entry name" value="ART"/>
</dbReference>
<dbReference type="Pfam" id="PF07719">
    <property type="entry name" value="TPR_2"/>
    <property type="match status" value="1"/>
</dbReference>
<dbReference type="EMBL" id="CAJNXB010001591">
    <property type="protein sequence ID" value="CAF3180100.1"/>
    <property type="molecule type" value="Genomic_DNA"/>
</dbReference>
<comment type="caution">
    <text evidence="9">The sequence shown here is derived from an EMBL/GenBank/DDBJ whole genome shotgun (WGS) entry which is preliminary data.</text>
</comment>
<dbReference type="PANTHER" id="PTHR45641:SF19">
    <property type="entry name" value="NEPHROCYSTIN-3"/>
    <property type="match status" value="1"/>
</dbReference>
<sequence length="585" mass="66899">MADSQLNFVDFDAQVSTKDLSCDSASFLWLALLKDVLIELPHYEHHITNEHNEASAKQEMVNQLRLFHANNSVQLKKVDEFEEFYDCKEMAVYLYSKDACIHQPINIALRTKDVDALVSYRYFISHLCSDLTDRCTKYHQDHPHSSAFHVYRGQILSAKEIDRLRTNINNLIAMNGFCATSRDKTMAVKFARNVLFDIKVDLEKHPALIFADIAHHSQFEEEKEVLFDLSTVFRIEKVVDENDSLTCIYLSASSEGRELVDIYLTLQRAEMPEFNLVMMFGRLLCFMGDYAKAHKYFTYFLENSGEDKPSLHHNLAFVHDKQQNFDEALQHYEEACSLLQQADPPRVQELAVTLNNMAAVFSQRGEHEQALHYLVDSLAILKEFHTADHIGIAGAYNNLGNVYRDLGEFETSLENHRLAHEMYKRVGLPAIHPDMADCIQNLAMAHHNLGEFDVARTLYEEALAIRRQCQLGTHPDIASNLNDIGYLLCDAGQTDEGFTYFEKAYELRIANQGTSRVDLADSFNNMGVVNRHRDNLASAIEFYIRALTIYEAALPPDHEIIANTRNNLELAKGLELSMKSNNQPQ</sequence>
<evidence type="ECO:0000256" key="4">
    <source>
        <dbReference type="ARBA" id="ARBA00022695"/>
    </source>
</evidence>
<keyword evidence="4" id="KW-0548">Nucleotidyltransferase</keyword>
<protein>
    <recommendedName>
        <fullName evidence="8">NAD(P)(+)--arginine ADP-ribosyltransferase</fullName>
        <ecNumber evidence="8">2.4.2.31</ecNumber>
    </recommendedName>
    <alternativeName>
        <fullName evidence="8">Mono(ADP-ribosyl)transferase</fullName>
    </alternativeName>
</protein>
<dbReference type="GO" id="GO:0106274">
    <property type="term" value="F:NAD+-protein-arginine ADP-ribosyltransferase activity"/>
    <property type="evidence" value="ECO:0007669"/>
    <property type="project" value="UniProtKB-EC"/>
</dbReference>